<proteinExistence type="predicted"/>
<dbReference type="InterPro" id="IPR029068">
    <property type="entry name" value="Glyas_Bleomycin-R_OHBP_Dase"/>
</dbReference>
<reference evidence="1 2" key="1">
    <citation type="submission" date="2021-04" db="EMBL/GenBank/DDBJ databases">
        <title>Whole genome sequence analysis of a thiophenic sulfur metabolizing bacteria.</title>
        <authorList>
            <person name="Akhtar N."/>
            <person name="Akram J."/>
            <person name="Aslam A."/>
        </authorList>
    </citation>
    <scope>NUCLEOTIDE SEQUENCE [LARGE SCALE GENOMIC DNA]</scope>
    <source>
        <strain evidence="1 2">3OW</strain>
    </source>
</reference>
<sequence length="251" mass="26635">MPTIAVPVLPCVDPESLRDFYSALGFECIDYQVRPYLYLAFRRDGADVHFGRFARDADDTGTCLLLVDDVAAEHTAFKAAIKGLLGRVPASGEPRLTRFRPGATRFTLVDPSGNQLLVIQKDEPEFDYGGGKELSGLAKALDNARILSGFKNDDAAAYRALTSALRRPKEGDTDADRALALAFLLEIAPAAGRAADVAALAGEWRALPVTAEQREVAVATAADPAALRAMLAGAAEDRAGDGENRTAGGDT</sequence>
<evidence type="ECO:0000313" key="1">
    <source>
        <dbReference type="EMBL" id="MBS4100800.1"/>
    </source>
</evidence>
<dbReference type="Proteomes" id="UP000676853">
    <property type="component" value="Unassembled WGS sequence"/>
</dbReference>
<name>A0ABS5N972_TSUPA</name>
<gene>
    <name evidence="1" type="ORF">KFZ73_06060</name>
</gene>
<organism evidence="1 2">
    <name type="scientific">Tsukamurella paurometabola</name>
    <name type="common">Corynebacterium paurometabolum</name>
    <dbReference type="NCBI Taxonomy" id="2061"/>
    <lineage>
        <taxon>Bacteria</taxon>
        <taxon>Bacillati</taxon>
        <taxon>Actinomycetota</taxon>
        <taxon>Actinomycetes</taxon>
        <taxon>Mycobacteriales</taxon>
        <taxon>Tsukamurellaceae</taxon>
        <taxon>Tsukamurella</taxon>
    </lineage>
</organism>
<protein>
    <submittedName>
        <fullName evidence="1">Glyoxalase</fullName>
    </submittedName>
</protein>
<accession>A0ABS5N972</accession>
<comment type="caution">
    <text evidence="1">The sequence shown here is derived from an EMBL/GenBank/DDBJ whole genome shotgun (WGS) entry which is preliminary data.</text>
</comment>
<dbReference type="EMBL" id="JAGXOE010000009">
    <property type="protein sequence ID" value="MBS4100800.1"/>
    <property type="molecule type" value="Genomic_DNA"/>
</dbReference>
<keyword evidence="2" id="KW-1185">Reference proteome</keyword>
<dbReference type="Gene3D" id="3.10.180.10">
    <property type="entry name" value="2,3-Dihydroxybiphenyl 1,2-Dioxygenase, domain 1"/>
    <property type="match status" value="1"/>
</dbReference>
<dbReference type="RefSeq" id="WP_212553229.1">
    <property type="nucleotide sequence ID" value="NZ_JAGXOE010000009.1"/>
</dbReference>
<dbReference type="SUPFAM" id="SSF54593">
    <property type="entry name" value="Glyoxalase/Bleomycin resistance protein/Dihydroxybiphenyl dioxygenase"/>
    <property type="match status" value="1"/>
</dbReference>
<evidence type="ECO:0000313" key="2">
    <source>
        <dbReference type="Proteomes" id="UP000676853"/>
    </source>
</evidence>